<dbReference type="Proteomes" id="UP000595095">
    <property type="component" value="Chromosome"/>
</dbReference>
<evidence type="ECO:0000313" key="2">
    <source>
        <dbReference type="Proteomes" id="UP000595095"/>
    </source>
</evidence>
<dbReference type="RefSeq" id="WP_195810178.1">
    <property type="nucleotide sequence ID" value="NZ_CP064795.1"/>
</dbReference>
<keyword evidence="2" id="KW-1185">Reference proteome</keyword>
<sequence>MTRFWYEPFLHHFVTEPLGVLADISQAQPVPLPPATVTPLKSLPDGMILQDFSLK</sequence>
<accession>A0A7S9DWE7</accession>
<gene>
    <name evidence="1" type="ORF">IT774_13240</name>
</gene>
<dbReference type="KEGG" id="smaa:IT774_13240"/>
<dbReference type="EMBL" id="CP064795">
    <property type="protein sequence ID" value="QPG05087.1"/>
    <property type="molecule type" value="Genomic_DNA"/>
</dbReference>
<proteinExistence type="predicted"/>
<dbReference type="AlphaFoldDB" id="A0A7S9DWE7"/>
<reference evidence="1 2" key="1">
    <citation type="submission" date="2020-11" db="EMBL/GenBank/DDBJ databases">
        <title>Complete genome sequence for Salinimonas sp. strain G2-b.</title>
        <authorList>
            <person name="Park S.-J."/>
        </authorList>
    </citation>
    <scope>NUCLEOTIDE SEQUENCE [LARGE SCALE GENOMIC DNA]</scope>
    <source>
        <strain evidence="1 2">G2-b</strain>
    </source>
</reference>
<name>A0A7S9DWE7_9ALTE</name>
<organism evidence="1 2">
    <name type="scientific">Salinimonas marina</name>
    <dbReference type="NCBI Taxonomy" id="2785918"/>
    <lineage>
        <taxon>Bacteria</taxon>
        <taxon>Pseudomonadati</taxon>
        <taxon>Pseudomonadota</taxon>
        <taxon>Gammaproteobacteria</taxon>
        <taxon>Alteromonadales</taxon>
        <taxon>Alteromonadaceae</taxon>
        <taxon>Alteromonas/Salinimonas group</taxon>
        <taxon>Salinimonas</taxon>
    </lineage>
</organism>
<evidence type="ECO:0000313" key="1">
    <source>
        <dbReference type="EMBL" id="QPG05087.1"/>
    </source>
</evidence>
<protein>
    <submittedName>
        <fullName evidence="1">Uncharacterized protein</fullName>
    </submittedName>
</protein>